<dbReference type="SUPFAM" id="SSF50370">
    <property type="entry name" value="Ricin B-like lectins"/>
    <property type="match status" value="1"/>
</dbReference>
<dbReference type="PROSITE" id="PS51257">
    <property type="entry name" value="PROKAR_LIPOPROTEIN"/>
    <property type="match status" value="1"/>
</dbReference>
<dbReference type="InterPro" id="IPR035992">
    <property type="entry name" value="Ricin_B-like_lectins"/>
</dbReference>
<gene>
    <name evidence="3" type="ORF">OL497_15365</name>
</gene>
<sequence>MNYCNRILLGLLFVAGLAMTQSCRKSDQLTSSDIQESNNSAFSKDQPALNNIVSGGIYRITSVRSGRVLDVVSGSYNDGAQIQQYHWHGGDNQRWKIVEVFTGIPIYKIISVQSNKALDIPGGSYADGTIIQQFTPHTGKNQEWLLFRQPNGSYEIRSNLTNKALDVVSASYDDGARIQQFTPHGGDNQQWELVQLN</sequence>
<accession>A0ABT3IMV3</accession>
<dbReference type="PROSITE" id="PS50231">
    <property type="entry name" value="RICIN_B_LECTIN"/>
    <property type="match status" value="1"/>
</dbReference>
<evidence type="ECO:0000313" key="4">
    <source>
        <dbReference type="Proteomes" id="UP001207742"/>
    </source>
</evidence>
<dbReference type="Pfam" id="PF14200">
    <property type="entry name" value="RicinB_lectin_2"/>
    <property type="match status" value="2"/>
</dbReference>
<protein>
    <submittedName>
        <fullName evidence="3">RICIN domain-containing protein</fullName>
    </submittedName>
</protein>
<evidence type="ECO:0000313" key="3">
    <source>
        <dbReference type="EMBL" id="MCW3485288.1"/>
    </source>
</evidence>
<dbReference type="SMART" id="SM00458">
    <property type="entry name" value="RICIN"/>
    <property type="match status" value="1"/>
</dbReference>
<reference evidence="3 4" key="1">
    <citation type="submission" date="2022-10" db="EMBL/GenBank/DDBJ databases">
        <title>Chitinophaga nivalis PC15 sp. nov., isolated from Pyeongchang county, South Korea.</title>
        <authorList>
            <person name="Trinh H.N."/>
        </authorList>
    </citation>
    <scope>NUCLEOTIDE SEQUENCE [LARGE SCALE GENOMIC DNA]</scope>
    <source>
        <strain evidence="3 4">PC14</strain>
    </source>
</reference>
<dbReference type="Proteomes" id="UP001207742">
    <property type="component" value="Unassembled WGS sequence"/>
</dbReference>
<comment type="caution">
    <text evidence="3">The sequence shown here is derived from an EMBL/GenBank/DDBJ whole genome shotgun (WGS) entry which is preliminary data.</text>
</comment>
<name>A0ABT3IMV3_9BACT</name>
<proteinExistence type="predicted"/>
<dbReference type="InterPro" id="IPR000772">
    <property type="entry name" value="Ricin_B_lectin"/>
</dbReference>
<feature type="signal peptide" evidence="1">
    <location>
        <begin position="1"/>
        <end position="20"/>
    </location>
</feature>
<dbReference type="CDD" id="cd00161">
    <property type="entry name" value="beta-trefoil_Ricin-like"/>
    <property type="match status" value="1"/>
</dbReference>
<keyword evidence="4" id="KW-1185">Reference proteome</keyword>
<dbReference type="Gene3D" id="2.80.10.50">
    <property type="match status" value="3"/>
</dbReference>
<evidence type="ECO:0000259" key="2">
    <source>
        <dbReference type="SMART" id="SM00458"/>
    </source>
</evidence>
<keyword evidence="1" id="KW-0732">Signal</keyword>
<dbReference type="RefSeq" id="WP_264731509.1">
    <property type="nucleotide sequence ID" value="NZ_JAPDNR010000001.1"/>
</dbReference>
<feature type="chain" id="PRO_5047254970" evidence="1">
    <location>
        <begin position="21"/>
        <end position="197"/>
    </location>
</feature>
<organism evidence="3 4">
    <name type="scientific">Chitinophaga nivalis</name>
    <dbReference type="NCBI Taxonomy" id="2991709"/>
    <lineage>
        <taxon>Bacteria</taxon>
        <taxon>Pseudomonadati</taxon>
        <taxon>Bacteroidota</taxon>
        <taxon>Chitinophagia</taxon>
        <taxon>Chitinophagales</taxon>
        <taxon>Chitinophagaceae</taxon>
        <taxon>Chitinophaga</taxon>
    </lineage>
</organism>
<evidence type="ECO:0000256" key="1">
    <source>
        <dbReference type="SAM" id="SignalP"/>
    </source>
</evidence>
<feature type="domain" description="Ricin B lectin" evidence="2">
    <location>
        <begin position="55"/>
        <end position="194"/>
    </location>
</feature>
<dbReference type="EMBL" id="JAPDNS010000001">
    <property type="protein sequence ID" value="MCW3485288.1"/>
    <property type="molecule type" value="Genomic_DNA"/>
</dbReference>